<evidence type="ECO:0000313" key="10">
    <source>
        <dbReference type="EMBL" id="CDH22039.1"/>
    </source>
</evidence>
<proteinExistence type="inferred from homology"/>
<feature type="domain" description="Pili assembly chaperone N-terminal" evidence="8">
    <location>
        <begin position="24"/>
        <end position="142"/>
    </location>
</feature>
<keyword evidence="3" id="KW-1029">Fimbrium biogenesis</keyword>
<evidence type="ECO:0000256" key="3">
    <source>
        <dbReference type="ARBA" id="ARBA00022558"/>
    </source>
</evidence>
<dbReference type="FunFam" id="2.60.40.10:FF:000458">
    <property type="entry name" value="Molecular chaperone FimC"/>
    <property type="match status" value="1"/>
</dbReference>
<comment type="caution">
    <text evidence="10">The sequence shown here is derived from an EMBL/GenBank/DDBJ whole genome shotgun (WGS) entry which is preliminary data.</text>
</comment>
<dbReference type="PANTHER" id="PTHR30251:SF0">
    <property type="entry name" value="FIMBRIAL CHAPERONE PROTEIN ELFD-RELATED"/>
    <property type="match status" value="1"/>
</dbReference>
<dbReference type="GO" id="GO:0030288">
    <property type="term" value="C:outer membrane-bounded periplasmic space"/>
    <property type="evidence" value="ECO:0007669"/>
    <property type="project" value="InterPro"/>
</dbReference>
<dbReference type="GO" id="GO:0071555">
    <property type="term" value="P:cell wall organization"/>
    <property type="evidence" value="ECO:0007669"/>
    <property type="project" value="InterPro"/>
</dbReference>
<keyword evidence="11" id="KW-1185">Reference proteome</keyword>
<dbReference type="InterPro" id="IPR036316">
    <property type="entry name" value="Pili_assmbl_chap_C_dom_sf"/>
</dbReference>
<dbReference type="InterPro" id="IPR050643">
    <property type="entry name" value="Periplasmic_pilus_chap"/>
</dbReference>
<dbReference type="PANTHER" id="PTHR30251">
    <property type="entry name" value="PILUS ASSEMBLY CHAPERONE"/>
    <property type="match status" value="1"/>
</dbReference>
<dbReference type="EMBL" id="CBSY010000279">
    <property type="protein sequence ID" value="CDH22039.1"/>
    <property type="molecule type" value="Genomic_DNA"/>
</dbReference>
<accession>A0A077PQF2</accession>
<feature type="chain" id="PRO_5001722651" evidence="7">
    <location>
        <begin position="23"/>
        <end position="227"/>
    </location>
</feature>
<dbReference type="Proteomes" id="UP000028500">
    <property type="component" value="Unassembled WGS sequence"/>
</dbReference>
<evidence type="ECO:0000313" key="11">
    <source>
        <dbReference type="Proteomes" id="UP000028500"/>
    </source>
</evidence>
<dbReference type="HOGENOM" id="CLU_070768_2_2_6"/>
<dbReference type="InterPro" id="IPR013783">
    <property type="entry name" value="Ig-like_fold"/>
</dbReference>
<sequence length="227" mass="25754">MQCHRLLIMVFLYFFSSHFAMAGGVVIGGTRVVYLSDKKEVSVSVNNLEKESVYLIQSWIQDENEKTKTPFIVTPPLFKLPANNENILRIIKVGDGLPMDRESIFWLNVTSIPETVKSSADVNQLQIVVNSRLKLFYRPTKLEENSGEAYKHIKFRKENSVLIAENSTPYFISLSYLKVDGKEIEGAGMINPFSQANWPLPVKNAKNVSWKVINDYGGVTQEEFADL</sequence>
<evidence type="ECO:0000259" key="8">
    <source>
        <dbReference type="Pfam" id="PF00345"/>
    </source>
</evidence>
<dbReference type="AlphaFoldDB" id="A0A077PQF2"/>
<dbReference type="OrthoDB" id="9131059at2"/>
<evidence type="ECO:0000256" key="1">
    <source>
        <dbReference type="ARBA" id="ARBA00004418"/>
    </source>
</evidence>
<protein>
    <submittedName>
        <fullName evidence="10">Putative periplasmic chaperone protein with PapD-like and periplasmic chaperone C-domains</fullName>
    </submittedName>
</protein>
<dbReference type="InterPro" id="IPR016148">
    <property type="entry name" value="Pili_assmbl_chaperone_C"/>
</dbReference>
<evidence type="ECO:0000256" key="4">
    <source>
        <dbReference type="ARBA" id="ARBA00022729"/>
    </source>
</evidence>
<comment type="subcellular location">
    <subcellularLocation>
        <location evidence="1">Periplasm</location>
    </subcellularLocation>
</comment>
<feature type="signal peptide" evidence="7">
    <location>
        <begin position="1"/>
        <end position="22"/>
    </location>
</feature>
<name>A0A077PQF2_XENBV</name>
<evidence type="ECO:0000256" key="2">
    <source>
        <dbReference type="ARBA" id="ARBA00007399"/>
    </source>
</evidence>
<dbReference type="InterPro" id="IPR008962">
    <property type="entry name" value="PapD-like_sf"/>
</dbReference>
<evidence type="ECO:0000256" key="5">
    <source>
        <dbReference type="ARBA" id="ARBA00022764"/>
    </source>
</evidence>
<comment type="similarity">
    <text evidence="2">Belongs to the periplasmic pilus chaperone family.</text>
</comment>
<reference evidence="10" key="1">
    <citation type="submission" date="2013-07" db="EMBL/GenBank/DDBJ databases">
        <title>Sub-species coevolution in mutualistic symbiosis.</title>
        <authorList>
            <person name="Murfin K."/>
            <person name="Klassen J."/>
            <person name="Lee M."/>
            <person name="Forst S."/>
            <person name="Stock P."/>
            <person name="Goodrich-Blair H."/>
        </authorList>
    </citation>
    <scope>NUCLEOTIDE SEQUENCE [LARGE SCALE GENOMIC DNA]</scope>
    <source>
        <strain evidence="10">Kraussei Quebec</strain>
    </source>
</reference>
<dbReference type="InterPro" id="IPR001829">
    <property type="entry name" value="Pili_assmbl_chaperone_bac"/>
</dbReference>
<dbReference type="PRINTS" id="PR00969">
    <property type="entry name" value="CHAPERONPILI"/>
</dbReference>
<organism evidence="10 11">
    <name type="scientific">Xenorhabdus bovienii str. kraussei Quebec</name>
    <dbReference type="NCBI Taxonomy" id="1398203"/>
    <lineage>
        <taxon>Bacteria</taxon>
        <taxon>Pseudomonadati</taxon>
        <taxon>Pseudomonadota</taxon>
        <taxon>Gammaproteobacteria</taxon>
        <taxon>Enterobacterales</taxon>
        <taxon>Morganellaceae</taxon>
        <taxon>Xenorhabdus</taxon>
    </lineage>
</organism>
<evidence type="ECO:0000259" key="9">
    <source>
        <dbReference type="Pfam" id="PF02753"/>
    </source>
</evidence>
<dbReference type="Pfam" id="PF00345">
    <property type="entry name" value="PapD_N"/>
    <property type="match status" value="1"/>
</dbReference>
<evidence type="ECO:0000256" key="7">
    <source>
        <dbReference type="SAM" id="SignalP"/>
    </source>
</evidence>
<keyword evidence="5" id="KW-0574">Periplasm</keyword>
<dbReference type="Gene3D" id="2.60.40.10">
    <property type="entry name" value="Immunoglobulins"/>
    <property type="match status" value="2"/>
</dbReference>
<keyword evidence="4 7" id="KW-0732">Signal</keyword>
<dbReference type="SUPFAM" id="SSF49354">
    <property type="entry name" value="PapD-like"/>
    <property type="match status" value="1"/>
</dbReference>
<evidence type="ECO:0000256" key="6">
    <source>
        <dbReference type="ARBA" id="ARBA00023186"/>
    </source>
</evidence>
<keyword evidence="6" id="KW-0143">Chaperone</keyword>
<dbReference type="Pfam" id="PF02753">
    <property type="entry name" value="PapD_C"/>
    <property type="match status" value="1"/>
</dbReference>
<gene>
    <name evidence="10" type="primary">yraI</name>
    <name evidence="10" type="ORF">XBKQ1_860002</name>
</gene>
<dbReference type="SUPFAM" id="SSF49584">
    <property type="entry name" value="Periplasmic chaperone C-domain"/>
    <property type="match status" value="1"/>
</dbReference>
<dbReference type="InterPro" id="IPR016147">
    <property type="entry name" value="Pili_assmbl_chaperone_N"/>
</dbReference>
<feature type="domain" description="Pili assembly chaperone C-terminal" evidence="9">
    <location>
        <begin position="165"/>
        <end position="220"/>
    </location>
</feature>
<dbReference type="RefSeq" id="WP_038245021.1">
    <property type="nucleotide sequence ID" value="NZ_CAWLZI010000083.1"/>
</dbReference>